<dbReference type="InterPro" id="IPR003669">
    <property type="entry name" value="Thymidylate_synthase_ThyX"/>
</dbReference>
<dbReference type="SUPFAM" id="SSF69796">
    <property type="entry name" value="Thymidylate synthase-complementing protein Thy1"/>
    <property type="match status" value="1"/>
</dbReference>
<sequence>MQIIKNKPIFEILSAEQELKEQLLKIERAGRTCYQSVKQEITLETAQKFIKMLIQHGHESVIEHSSLIVKFPYVSRGFTHEMVRHRLCSFSQESTRYVDYAKDGLGPDLENFQLKCVVPPHLNETEMIDLGEGRKMSFAQMLEQEEKFYRALRKAGWLPQDARQVLPIATKSEIIVSANFRQWRHIFELRCGLASHWEIRSVLGELLLKMKEILPCLFEDFVLGGVDENGVKYFNKEKYDK</sequence>
<gene>
    <name evidence="2" type="primary">thyX</name>
    <name evidence="2" type="ORF">COX24_04060</name>
</gene>
<evidence type="ECO:0000313" key="3">
    <source>
        <dbReference type="Proteomes" id="UP000230447"/>
    </source>
</evidence>
<dbReference type="NCBIfam" id="TIGR02170">
    <property type="entry name" value="thyX"/>
    <property type="match status" value="1"/>
</dbReference>
<dbReference type="PANTHER" id="PTHR34934:SF1">
    <property type="entry name" value="FLAVIN-DEPENDENT THYMIDYLATE SYNTHASE"/>
    <property type="match status" value="1"/>
</dbReference>
<protein>
    <recommendedName>
        <fullName evidence="1">FAD-dependent thymidylate synthase</fullName>
        <ecNumber evidence="1">2.1.1.148</ecNumber>
    </recommendedName>
</protein>
<dbReference type="CDD" id="cd20175">
    <property type="entry name" value="ThyX"/>
    <property type="match status" value="1"/>
</dbReference>
<comment type="caution">
    <text evidence="2">The sequence shown here is derived from an EMBL/GenBank/DDBJ whole genome shotgun (WGS) entry which is preliminary data.</text>
</comment>
<proteinExistence type="predicted"/>
<accession>A0A2G9ZDW3</accession>
<dbReference type="GO" id="GO:0004799">
    <property type="term" value="F:thymidylate synthase activity"/>
    <property type="evidence" value="ECO:0007669"/>
    <property type="project" value="TreeGrafter"/>
</dbReference>
<name>A0A2G9ZDW3_9BACT</name>
<dbReference type="Pfam" id="PF02511">
    <property type="entry name" value="Thy1"/>
    <property type="match status" value="1"/>
</dbReference>
<organism evidence="2 3">
    <name type="scientific">bacterium (Candidatus Gribaldobacteria) CG23_combo_of_CG06-09_8_20_14_all_37_87_8</name>
    <dbReference type="NCBI Taxonomy" id="2014278"/>
    <lineage>
        <taxon>Bacteria</taxon>
        <taxon>Candidatus Gribaldobacteria</taxon>
    </lineage>
</organism>
<evidence type="ECO:0000256" key="1">
    <source>
        <dbReference type="NCBIfam" id="TIGR02170"/>
    </source>
</evidence>
<dbReference type="GO" id="GO:0070402">
    <property type="term" value="F:NADPH binding"/>
    <property type="evidence" value="ECO:0007669"/>
    <property type="project" value="TreeGrafter"/>
</dbReference>
<dbReference type="InterPro" id="IPR036098">
    <property type="entry name" value="Thymidylate_synthase_ThyX_sf"/>
</dbReference>
<reference evidence="2 3" key="1">
    <citation type="submission" date="2017-09" db="EMBL/GenBank/DDBJ databases">
        <title>Depth-based differentiation of microbial function through sediment-hosted aquifers and enrichment of novel symbionts in the deep terrestrial subsurface.</title>
        <authorList>
            <person name="Probst A.J."/>
            <person name="Ladd B."/>
            <person name="Jarett J.K."/>
            <person name="Geller-Mcgrath D.E."/>
            <person name="Sieber C.M."/>
            <person name="Emerson J.B."/>
            <person name="Anantharaman K."/>
            <person name="Thomas B.C."/>
            <person name="Malmstrom R."/>
            <person name="Stieglmeier M."/>
            <person name="Klingl A."/>
            <person name="Woyke T."/>
            <person name="Ryan C.M."/>
            <person name="Banfield J.F."/>
        </authorList>
    </citation>
    <scope>NUCLEOTIDE SEQUENCE [LARGE SCALE GENOMIC DNA]</scope>
    <source>
        <strain evidence="2">CG23_combo_of_CG06-09_8_20_14_all_37_87_8</strain>
    </source>
</reference>
<dbReference type="AlphaFoldDB" id="A0A2G9ZDW3"/>
<dbReference type="GO" id="GO:0050797">
    <property type="term" value="F:thymidylate synthase (FAD) activity"/>
    <property type="evidence" value="ECO:0007669"/>
    <property type="project" value="UniProtKB-UniRule"/>
</dbReference>
<dbReference type="Gene3D" id="3.30.1360.170">
    <property type="match status" value="1"/>
</dbReference>
<dbReference type="PROSITE" id="PS51331">
    <property type="entry name" value="THYX"/>
    <property type="match status" value="1"/>
</dbReference>
<dbReference type="GO" id="GO:0050660">
    <property type="term" value="F:flavin adenine dinucleotide binding"/>
    <property type="evidence" value="ECO:0007669"/>
    <property type="project" value="UniProtKB-UniRule"/>
</dbReference>
<dbReference type="GO" id="GO:0006231">
    <property type="term" value="P:dTMP biosynthetic process"/>
    <property type="evidence" value="ECO:0007669"/>
    <property type="project" value="UniProtKB-UniRule"/>
</dbReference>
<dbReference type="Proteomes" id="UP000230447">
    <property type="component" value="Unassembled WGS sequence"/>
</dbReference>
<dbReference type="EC" id="2.1.1.148" evidence="1"/>
<dbReference type="EMBL" id="PCSB01000086">
    <property type="protein sequence ID" value="PIP31355.1"/>
    <property type="molecule type" value="Genomic_DNA"/>
</dbReference>
<evidence type="ECO:0000313" key="2">
    <source>
        <dbReference type="EMBL" id="PIP31355.1"/>
    </source>
</evidence>
<dbReference type="PANTHER" id="PTHR34934">
    <property type="entry name" value="FLAVIN-DEPENDENT THYMIDYLATE SYNTHASE"/>
    <property type="match status" value="1"/>
</dbReference>